<organism evidence="8 9">
    <name type="scientific">Podospora didyma</name>
    <dbReference type="NCBI Taxonomy" id="330526"/>
    <lineage>
        <taxon>Eukaryota</taxon>
        <taxon>Fungi</taxon>
        <taxon>Dikarya</taxon>
        <taxon>Ascomycota</taxon>
        <taxon>Pezizomycotina</taxon>
        <taxon>Sordariomycetes</taxon>
        <taxon>Sordariomycetidae</taxon>
        <taxon>Sordariales</taxon>
        <taxon>Podosporaceae</taxon>
        <taxon>Podospora</taxon>
    </lineage>
</organism>
<reference evidence="8" key="2">
    <citation type="submission" date="2023-06" db="EMBL/GenBank/DDBJ databases">
        <authorList>
            <consortium name="Lawrence Berkeley National Laboratory"/>
            <person name="Haridas S."/>
            <person name="Hensen N."/>
            <person name="Bonometti L."/>
            <person name="Westerberg I."/>
            <person name="Brannstrom I.O."/>
            <person name="Guillou S."/>
            <person name="Cros-Aarteil S."/>
            <person name="Calhoun S."/>
            <person name="Kuo A."/>
            <person name="Mondo S."/>
            <person name="Pangilinan J."/>
            <person name="Riley R."/>
            <person name="LaButti K."/>
            <person name="Andreopoulos B."/>
            <person name="Lipzen A."/>
            <person name="Chen C."/>
            <person name="Yanf M."/>
            <person name="Daum C."/>
            <person name="Ng V."/>
            <person name="Clum A."/>
            <person name="Steindorff A."/>
            <person name="Ohm R."/>
            <person name="Martin F."/>
            <person name="Silar P."/>
            <person name="Natvig D."/>
            <person name="Lalanne C."/>
            <person name="Gautier V."/>
            <person name="Ament-velasquez S.L."/>
            <person name="Kruys A."/>
            <person name="Hutchinson M.I."/>
            <person name="Powell A.J."/>
            <person name="Barry K."/>
            <person name="Miller A.N."/>
            <person name="Grigoriev I.V."/>
            <person name="Debuchy R."/>
            <person name="Gladieux P."/>
            <person name="Thoren M.H."/>
            <person name="Johannesson H."/>
        </authorList>
    </citation>
    <scope>NUCLEOTIDE SEQUENCE</scope>
    <source>
        <strain evidence="8">CBS 232.78</strain>
    </source>
</reference>
<evidence type="ECO:0000256" key="5">
    <source>
        <dbReference type="ARBA" id="ARBA00038359"/>
    </source>
</evidence>
<protein>
    <recommendedName>
        <fullName evidence="7">Rhodopsin domain-containing protein</fullName>
    </recommendedName>
</protein>
<sequence>MGSHDAPNHVSPGAFLAAIIIPIVLPAFFVAIRIMNTLSIRKDLYVDDWFSVLGLLFLVVIAFSDPTMSVELIGRFTVAVGFIASFGAYFAKVPILVLYLRIFGVYRWMRLACYGLLTAPFFVLSGSASYSAVMCAPDRRVLDSTFSVGCMRAGLGTCVWNGSIALVADVVIFILPLPAISILRLPTRKKVGLYLVFLSGILGIAASAVALYYRSISLASFGSASTMVGEVLGPVIECSIAIMVGCVPALSCFWQKRIVNLALYSKIRSAFSSTESKESQTTTPDAKVVSNASTGYSFDARAPPPMYPDLGDTKGPDAYVVARPKEVHYYQGSPAT</sequence>
<reference evidence="8" key="1">
    <citation type="journal article" date="2023" name="Mol. Phylogenet. Evol.">
        <title>Genome-scale phylogeny and comparative genomics of the fungal order Sordariales.</title>
        <authorList>
            <person name="Hensen N."/>
            <person name="Bonometti L."/>
            <person name="Westerberg I."/>
            <person name="Brannstrom I.O."/>
            <person name="Guillou S."/>
            <person name="Cros-Aarteil S."/>
            <person name="Calhoun S."/>
            <person name="Haridas S."/>
            <person name="Kuo A."/>
            <person name="Mondo S."/>
            <person name="Pangilinan J."/>
            <person name="Riley R."/>
            <person name="LaButti K."/>
            <person name="Andreopoulos B."/>
            <person name="Lipzen A."/>
            <person name="Chen C."/>
            <person name="Yan M."/>
            <person name="Daum C."/>
            <person name="Ng V."/>
            <person name="Clum A."/>
            <person name="Steindorff A."/>
            <person name="Ohm R.A."/>
            <person name="Martin F."/>
            <person name="Silar P."/>
            <person name="Natvig D.O."/>
            <person name="Lalanne C."/>
            <person name="Gautier V."/>
            <person name="Ament-Velasquez S.L."/>
            <person name="Kruys A."/>
            <person name="Hutchinson M.I."/>
            <person name="Powell A.J."/>
            <person name="Barry K."/>
            <person name="Miller A.N."/>
            <person name="Grigoriev I.V."/>
            <person name="Debuchy R."/>
            <person name="Gladieux P."/>
            <person name="Hiltunen Thoren M."/>
            <person name="Johannesson H."/>
        </authorList>
    </citation>
    <scope>NUCLEOTIDE SEQUENCE</scope>
    <source>
        <strain evidence="8">CBS 232.78</strain>
    </source>
</reference>
<evidence type="ECO:0000256" key="3">
    <source>
        <dbReference type="ARBA" id="ARBA00022989"/>
    </source>
</evidence>
<feature type="domain" description="Rhodopsin" evidence="7">
    <location>
        <begin position="32"/>
        <end position="253"/>
    </location>
</feature>
<evidence type="ECO:0000256" key="6">
    <source>
        <dbReference type="SAM" id="Phobius"/>
    </source>
</evidence>
<comment type="caution">
    <text evidence="8">The sequence shown here is derived from an EMBL/GenBank/DDBJ whole genome shotgun (WGS) entry which is preliminary data.</text>
</comment>
<dbReference type="PANTHER" id="PTHR33048:SF146">
    <property type="entry name" value="INTEGRAL MEMBRANE PROTEIN"/>
    <property type="match status" value="1"/>
</dbReference>
<evidence type="ECO:0000256" key="2">
    <source>
        <dbReference type="ARBA" id="ARBA00022692"/>
    </source>
</evidence>
<evidence type="ECO:0000313" key="8">
    <source>
        <dbReference type="EMBL" id="KAK3367760.1"/>
    </source>
</evidence>
<dbReference type="Pfam" id="PF20684">
    <property type="entry name" value="Fung_rhodopsin"/>
    <property type="match status" value="1"/>
</dbReference>
<dbReference type="Proteomes" id="UP001285441">
    <property type="component" value="Unassembled WGS sequence"/>
</dbReference>
<dbReference type="InterPro" id="IPR049326">
    <property type="entry name" value="Rhodopsin_dom_fungi"/>
</dbReference>
<feature type="transmembrane region" description="Helical" evidence="6">
    <location>
        <begin position="233"/>
        <end position="254"/>
    </location>
</feature>
<gene>
    <name evidence="8" type="ORF">B0H63DRAFT_535858</name>
</gene>
<feature type="transmembrane region" description="Helical" evidence="6">
    <location>
        <begin position="111"/>
        <end position="133"/>
    </location>
</feature>
<evidence type="ECO:0000256" key="4">
    <source>
        <dbReference type="ARBA" id="ARBA00023136"/>
    </source>
</evidence>
<dbReference type="InterPro" id="IPR052337">
    <property type="entry name" value="SAT4-like"/>
</dbReference>
<feature type="transmembrane region" description="Helical" evidence="6">
    <location>
        <begin position="12"/>
        <end position="32"/>
    </location>
</feature>
<name>A0AAE0K163_9PEZI</name>
<evidence type="ECO:0000259" key="7">
    <source>
        <dbReference type="Pfam" id="PF20684"/>
    </source>
</evidence>
<comment type="subcellular location">
    <subcellularLocation>
        <location evidence="1">Membrane</location>
        <topology evidence="1">Multi-pass membrane protein</topology>
    </subcellularLocation>
</comment>
<keyword evidence="9" id="KW-1185">Reference proteome</keyword>
<evidence type="ECO:0000313" key="9">
    <source>
        <dbReference type="Proteomes" id="UP001285441"/>
    </source>
</evidence>
<dbReference type="EMBL" id="JAULSW010000011">
    <property type="protein sequence ID" value="KAK3367760.1"/>
    <property type="molecule type" value="Genomic_DNA"/>
</dbReference>
<keyword evidence="2 6" id="KW-0812">Transmembrane</keyword>
<feature type="transmembrane region" description="Helical" evidence="6">
    <location>
        <begin position="191"/>
        <end position="213"/>
    </location>
</feature>
<keyword evidence="3 6" id="KW-1133">Transmembrane helix</keyword>
<feature type="transmembrane region" description="Helical" evidence="6">
    <location>
        <begin position="44"/>
        <end position="64"/>
    </location>
</feature>
<accession>A0AAE0K163</accession>
<feature type="transmembrane region" description="Helical" evidence="6">
    <location>
        <begin position="153"/>
        <end position="179"/>
    </location>
</feature>
<dbReference type="PANTHER" id="PTHR33048">
    <property type="entry name" value="PTH11-LIKE INTEGRAL MEMBRANE PROTEIN (AFU_ORTHOLOGUE AFUA_5G11245)"/>
    <property type="match status" value="1"/>
</dbReference>
<evidence type="ECO:0000256" key="1">
    <source>
        <dbReference type="ARBA" id="ARBA00004141"/>
    </source>
</evidence>
<dbReference type="GO" id="GO:0016020">
    <property type="term" value="C:membrane"/>
    <property type="evidence" value="ECO:0007669"/>
    <property type="project" value="UniProtKB-SubCell"/>
</dbReference>
<proteinExistence type="inferred from homology"/>
<feature type="transmembrane region" description="Helical" evidence="6">
    <location>
        <begin position="76"/>
        <end position="99"/>
    </location>
</feature>
<comment type="similarity">
    <text evidence="5">Belongs to the SAT4 family.</text>
</comment>
<dbReference type="AlphaFoldDB" id="A0AAE0K163"/>
<keyword evidence="4 6" id="KW-0472">Membrane</keyword>